<accession>A0ABQ5SHF8</accession>
<feature type="compositionally biased region" description="Low complexity" evidence="3">
    <location>
        <begin position="366"/>
        <end position="382"/>
    </location>
</feature>
<comment type="caution">
    <text evidence="5">The sequence shown here is derived from an EMBL/GenBank/DDBJ whole genome shotgun (WGS) entry which is preliminary data.</text>
</comment>
<sequence>MEKYEFMNRTGEGAYGSVWRARDKVTGVLVAVKKMKDVPSTEEEGEIAMREVRVLQLAKHVNIVNLLEAYKSQSGRLYLVFEYVERTLLQELKANRSGMPPGTVKSITWQLLQALGYLHRKQIIHRDVKPSNVLLSERGVVKICDFGFARACSNEAADPAYTTYVVTRWYRPPEVLVGDTYGPPVDIWALGCIFAEMLMGRPLFPGKNHHDQLWLIIKCLGAMTERQLDLLDADPQFACFRLPNQSEIEPLEQRLTGVGPAAMQVLRACLDPDPKHRASADELLAMPYFHGVTDALPVEDLSAYPDPEMRSKLDRALAQDQANAAAAAAREAMLLMHSSRRLTVLPPNKPPQPQASQITSSNGTTSPSRQAQPQPQQQSQGAPPLPAKASTTTKLDPCPEPHRPPLQRYITAPPGSIAARTAGQQTQLQPLAELCGQHLLPQRSRTGSESSQQNSPRAHPQSGGVGAGPLQGNWAPTRGRPSWRFSNDGSGEGSGNVLHPTVRQLCSVGRKPAQVAAIATNTASTAPGGSGTNMGAGAATTSVEGIRAVPEQLPVATQRPPYQRATWNGSAAPRSIGGAGSGGGAGSSGGAPSGGVGSGGPQVFVLSSFYTNNNQPSVYETFTLHRKAHSLAGNEGLPPASSAPVAIRNTSGLSGLQGRSLAPPLGPGTTSGNSSSSNSAPSSGSFQAPPSSFGLPSTGTGHRMSVSPPPLAYGTLRGANSVLLGPIPSCSMARVGHDGSGGAAASCNSAQNSCPFPRPLQQAFVQANGNSEGVILEAEVSESNMADVAAGQNEGRRASDTVLYASKDVKGRAEKTSHMILGPSRLQHCSQNDGASVGGSSSGGGNSSGGGAPGLGALRATSFGRGSLAPSGTGPSSPDVVQSGNLPPLQVTPQRRISAPEAMAVAVLSGGGAASGAPGVGGATSRAAPHTVLHTVNGGVIYTQRFRHPSGGQGAVGHNHSPCTGGQSNGQQGHAQAAVVCGVNGVPQPLLHHAAADGADETSTGTGHVLLPSLDVGYPGKTARASSAGNGPSVAVTTRRPSKGALLRLYGPDAHCKREDASKILLLEAVPEASVL</sequence>
<feature type="region of interest" description="Disordered" evidence="3">
    <location>
        <begin position="633"/>
        <end position="708"/>
    </location>
</feature>
<dbReference type="SUPFAM" id="SSF56112">
    <property type="entry name" value="Protein kinase-like (PK-like)"/>
    <property type="match status" value="1"/>
</dbReference>
<feature type="region of interest" description="Disordered" evidence="3">
    <location>
        <begin position="818"/>
        <end position="891"/>
    </location>
</feature>
<dbReference type="SMART" id="SM00220">
    <property type="entry name" value="S_TKc"/>
    <property type="match status" value="1"/>
</dbReference>
<evidence type="ECO:0000313" key="6">
    <source>
        <dbReference type="Proteomes" id="UP001165090"/>
    </source>
</evidence>
<keyword evidence="6" id="KW-1185">Reference proteome</keyword>
<feature type="domain" description="Protein kinase" evidence="4">
    <location>
        <begin position="4"/>
        <end position="289"/>
    </location>
</feature>
<organism evidence="5 6">
    <name type="scientific">Volvox africanus</name>
    <dbReference type="NCBI Taxonomy" id="51714"/>
    <lineage>
        <taxon>Eukaryota</taxon>
        <taxon>Viridiplantae</taxon>
        <taxon>Chlorophyta</taxon>
        <taxon>core chlorophytes</taxon>
        <taxon>Chlorophyceae</taxon>
        <taxon>CS clade</taxon>
        <taxon>Chlamydomonadales</taxon>
        <taxon>Volvocaceae</taxon>
        <taxon>Volvox</taxon>
    </lineage>
</organism>
<feature type="compositionally biased region" description="Polar residues" evidence="3">
    <location>
        <begin position="443"/>
        <end position="456"/>
    </location>
</feature>
<keyword evidence="1" id="KW-0547">Nucleotide-binding</keyword>
<dbReference type="Gene3D" id="1.10.510.10">
    <property type="entry name" value="Transferase(Phosphotransferase) domain 1"/>
    <property type="match status" value="1"/>
</dbReference>
<feature type="region of interest" description="Disordered" evidence="3">
    <location>
        <begin position="343"/>
        <end position="411"/>
    </location>
</feature>
<keyword evidence="2" id="KW-0067">ATP-binding</keyword>
<evidence type="ECO:0000256" key="1">
    <source>
        <dbReference type="ARBA" id="ARBA00022741"/>
    </source>
</evidence>
<dbReference type="InterPro" id="IPR008271">
    <property type="entry name" value="Ser/Thr_kinase_AS"/>
</dbReference>
<gene>
    <name evidence="5" type="ORF">VaNZ11_013470</name>
</gene>
<protein>
    <recommendedName>
        <fullName evidence="4">Protein kinase domain-containing protein</fullName>
    </recommendedName>
</protein>
<feature type="compositionally biased region" description="Low complexity" evidence="3">
    <location>
        <begin position="667"/>
        <end position="685"/>
    </location>
</feature>
<dbReference type="InterPro" id="IPR000719">
    <property type="entry name" value="Prot_kinase_dom"/>
</dbReference>
<reference evidence="5 6" key="1">
    <citation type="journal article" date="2023" name="IScience">
        <title>Expanded male sex-determining region conserved during the evolution of homothallism in the green alga Volvox.</title>
        <authorList>
            <person name="Yamamoto K."/>
            <person name="Matsuzaki R."/>
            <person name="Mahakham W."/>
            <person name="Heman W."/>
            <person name="Sekimoto H."/>
            <person name="Kawachi M."/>
            <person name="Minakuchi Y."/>
            <person name="Toyoda A."/>
            <person name="Nozaki H."/>
        </authorList>
    </citation>
    <scope>NUCLEOTIDE SEQUENCE [LARGE SCALE GENOMIC DNA]</scope>
    <source>
        <strain evidence="5 6">NIES-4468</strain>
    </source>
</reference>
<proteinExistence type="predicted"/>
<dbReference type="Gene3D" id="3.30.200.20">
    <property type="entry name" value="Phosphorylase Kinase, domain 1"/>
    <property type="match status" value="1"/>
</dbReference>
<feature type="compositionally biased region" description="Gly residues" evidence="3">
    <location>
        <begin position="836"/>
        <end position="854"/>
    </location>
</feature>
<dbReference type="CDD" id="cd07833">
    <property type="entry name" value="STKc_CDKL"/>
    <property type="match status" value="1"/>
</dbReference>
<evidence type="ECO:0000313" key="5">
    <source>
        <dbReference type="EMBL" id="GLI68945.1"/>
    </source>
</evidence>
<feature type="compositionally biased region" description="Polar residues" evidence="3">
    <location>
        <begin position="686"/>
        <end position="700"/>
    </location>
</feature>
<feature type="compositionally biased region" description="Gly residues" evidence="3">
    <location>
        <begin position="577"/>
        <end position="596"/>
    </location>
</feature>
<dbReference type="PROSITE" id="PS00108">
    <property type="entry name" value="PROTEIN_KINASE_ST"/>
    <property type="match status" value="1"/>
</dbReference>
<feature type="region of interest" description="Disordered" evidence="3">
    <location>
        <begin position="560"/>
        <end position="596"/>
    </location>
</feature>
<dbReference type="Pfam" id="PF00069">
    <property type="entry name" value="Pkinase"/>
    <property type="match status" value="1"/>
</dbReference>
<dbReference type="PANTHER" id="PTHR24055">
    <property type="entry name" value="MITOGEN-ACTIVATED PROTEIN KINASE"/>
    <property type="match status" value="1"/>
</dbReference>
<name>A0ABQ5SHF8_9CHLO</name>
<evidence type="ECO:0000256" key="3">
    <source>
        <dbReference type="SAM" id="MobiDB-lite"/>
    </source>
</evidence>
<evidence type="ECO:0000259" key="4">
    <source>
        <dbReference type="PROSITE" id="PS50011"/>
    </source>
</evidence>
<feature type="region of interest" description="Disordered" evidence="3">
    <location>
        <begin position="442"/>
        <end position="498"/>
    </location>
</feature>
<dbReference type="InterPro" id="IPR011009">
    <property type="entry name" value="Kinase-like_dom_sf"/>
</dbReference>
<evidence type="ECO:0000256" key="2">
    <source>
        <dbReference type="ARBA" id="ARBA00022840"/>
    </source>
</evidence>
<dbReference type="InterPro" id="IPR050117">
    <property type="entry name" value="MAPK"/>
</dbReference>
<dbReference type="PROSITE" id="PS50011">
    <property type="entry name" value="PROTEIN_KINASE_DOM"/>
    <property type="match status" value="1"/>
</dbReference>
<feature type="compositionally biased region" description="Polar residues" evidence="3">
    <location>
        <begin position="873"/>
        <end position="891"/>
    </location>
</feature>
<dbReference type="Proteomes" id="UP001165090">
    <property type="component" value="Unassembled WGS sequence"/>
</dbReference>
<feature type="compositionally biased region" description="Polar residues" evidence="3">
    <location>
        <begin position="354"/>
        <end position="365"/>
    </location>
</feature>
<dbReference type="EMBL" id="BSDZ01000080">
    <property type="protein sequence ID" value="GLI68945.1"/>
    <property type="molecule type" value="Genomic_DNA"/>
</dbReference>